<keyword evidence="2" id="KW-1185">Reference proteome</keyword>
<proteinExistence type="predicted"/>
<dbReference type="Proteomes" id="UP000183496">
    <property type="component" value="Unassembled WGS sequence"/>
</dbReference>
<dbReference type="RefSeq" id="WP_041892273.1">
    <property type="nucleotide sequence ID" value="NZ_CP010817.1"/>
</dbReference>
<name>A0AAJ4W798_MYRPR</name>
<accession>A0AAJ4W798</accession>
<dbReference type="EMBL" id="FOFY01000011">
    <property type="protein sequence ID" value="SER25252.1"/>
    <property type="molecule type" value="Genomic_DNA"/>
</dbReference>
<reference evidence="1 2" key="1">
    <citation type="submission" date="2016-10" db="EMBL/GenBank/DDBJ databases">
        <authorList>
            <person name="Varghese N."/>
            <person name="Submissions S."/>
        </authorList>
    </citation>
    <scope>NUCLEOTIDE SEQUENCE [LARGE SCALE GENOMIC DNA]</scope>
    <source>
        <strain evidence="2">DSM 19823 / KCTC 23066 / CCTCC M 208030 / D25</strain>
    </source>
</reference>
<evidence type="ECO:0000313" key="2">
    <source>
        <dbReference type="Proteomes" id="UP000183496"/>
    </source>
</evidence>
<dbReference type="KEGG" id="mpw:MPR_2078"/>
<evidence type="ECO:0000313" key="1">
    <source>
        <dbReference type="EMBL" id="SER25252.1"/>
    </source>
</evidence>
<protein>
    <recommendedName>
        <fullName evidence="3">Type VI secretion system, VipA, VC_A0107 or Hcp2</fullName>
    </recommendedName>
</protein>
<dbReference type="AlphaFoldDB" id="A0AAJ4W798"/>
<comment type="caution">
    <text evidence="1">The sequence shown here is derived from an EMBL/GenBank/DDBJ whole genome shotgun (WGS) entry which is preliminary data.</text>
</comment>
<evidence type="ECO:0008006" key="3">
    <source>
        <dbReference type="Google" id="ProtNLM"/>
    </source>
</evidence>
<sequence length="219" mass="25046">MSFYDKFKKVVKSISQPVSSVIVSRNNAWNELKLKTTRNKQADVCAQKTNKNVSEIKIEENNINHLNKKKKMAVFNYGVGGNEVKVDANDAIQEIQGNKSLLVAQLTTDEAISPEIVTGLKTVEDVFNYYSPSIEVEHQTHDGQTVKEEFAFKNLGDFTPKNMVENSEFLKGLKLDEEQYNKIVRQLRVNKVLRKMFEDKEAKQEFADTLRAIAKELEK</sequence>
<gene>
    <name evidence="1" type="ORF">SAMN04488089_111136</name>
</gene>
<organism evidence="1 2">
    <name type="scientific">Myroides profundi</name>
    <dbReference type="NCBI Taxonomy" id="480520"/>
    <lineage>
        <taxon>Bacteria</taxon>
        <taxon>Pseudomonadati</taxon>
        <taxon>Bacteroidota</taxon>
        <taxon>Flavobacteriia</taxon>
        <taxon>Flavobacteriales</taxon>
        <taxon>Flavobacteriaceae</taxon>
        <taxon>Myroides</taxon>
    </lineage>
</organism>